<evidence type="ECO:0000256" key="1">
    <source>
        <dbReference type="ARBA" id="ARBA00008791"/>
    </source>
</evidence>
<evidence type="ECO:0000259" key="2">
    <source>
        <dbReference type="Pfam" id="PF00582"/>
    </source>
</evidence>
<protein>
    <submittedName>
        <fullName evidence="3">Universal stress protein</fullName>
    </submittedName>
</protein>
<dbReference type="PANTHER" id="PTHR31964:SF124">
    <property type="entry name" value="ADENINE NUCLEOTIDE ALPHA HYDROLASES-LIKE SUPERFAMILY PROTEIN"/>
    <property type="match status" value="1"/>
</dbReference>
<evidence type="ECO:0000313" key="4">
    <source>
        <dbReference type="Proteomes" id="UP001601059"/>
    </source>
</evidence>
<feature type="domain" description="UspA" evidence="2">
    <location>
        <begin position="7"/>
        <end position="143"/>
    </location>
</feature>
<accession>A0ABW6K595</accession>
<dbReference type="Pfam" id="PF00582">
    <property type="entry name" value="Usp"/>
    <property type="match status" value="1"/>
</dbReference>
<dbReference type="SUPFAM" id="SSF52402">
    <property type="entry name" value="Adenine nucleotide alpha hydrolases-like"/>
    <property type="match status" value="1"/>
</dbReference>
<organism evidence="3 4">
    <name type="scientific">Cytobacillus spartinae</name>
    <dbReference type="NCBI Taxonomy" id="3299023"/>
    <lineage>
        <taxon>Bacteria</taxon>
        <taxon>Bacillati</taxon>
        <taxon>Bacillota</taxon>
        <taxon>Bacilli</taxon>
        <taxon>Bacillales</taxon>
        <taxon>Bacillaceae</taxon>
        <taxon>Cytobacillus</taxon>
    </lineage>
</organism>
<dbReference type="InterPro" id="IPR006016">
    <property type="entry name" value="UspA"/>
</dbReference>
<dbReference type="InterPro" id="IPR014729">
    <property type="entry name" value="Rossmann-like_a/b/a_fold"/>
</dbReference>
<dbReference type="RefSeq" id="WP_389357492.1">
    <property type="nucleotide sequence ID" value="NZ_JBIACK010000001.1"/>
</dbReference>
<dbReference type="CDD" id="cd00293">
    <property type="entry name" value="USP-like"/>
    <property type="match status" value="1"/>
</dbReference>
<sequence>MAQSPVLLVPVDGSEEAKRALNHALTLAKELSGSIMILNVQPHFNTPNVKRFFSEEAVHDYQQQLGREAVEKSLEVVKEENIQVEQKIVIGVPSDEICKVAKEINALSIIMGSRGLGAVKAKFLGSVSYSVLHDAPCPVTIVP</sequence>
<comment type="caution">
    <text evidence="3">The sequence shown here is derived from an EMBL/GenBank/DDBJ whole genome shotgun (WGS) entry which is preliminary data.</text>
</comment>
<comment type="similarity">
    <text evidence="1">Belongs to the universal stress protein A family.</text>
</comment>
<evidence type="ECO:0000313" key="3">
    <source>
        <dbReference type="EMBL" id="MFE8699358.1"/>
    </source>
</evidence>
<dbReference type="Proteomes" id="UP001601059">
    <property type="component" value="Unassembled WGS sequence"/>
</dbReference>
<dbReference type="Gene3D" id="3.40.50.620">
    <property type="entry name" value="HUPs"/>
    <property type="match status" value="1"/>
</dbReference>
<proteinExistence type="inferred from homology"/>
<gene>
    <name evidence="3" type="ORF">ACFYKX_01845</name>
</gene>
<name>A0ABW6K595_9BACI</name>
<reference evidence="3 4" key="1">
    <citation type="submission" date="2024-08" db="EMBL/GenBank/DDBJ databases">
        <title>Two novel Cytobacillus novel species.</title>
        <authorList>
            <person name="Liu G."/>
        </authorList>
    </citation>
    <scope>NUCLEOTIDE SEQUENCE [LARGE SCALE GENOMIC DNA]</scope>
    <source>
        <strain evidence="3 4">FJAT-54145</strain>
    </source>
</reference>
<dbReference type="InterPro" id="IPR006015">
    <property type="entry name" value="Universal_stress_UspA"/>
</dbReference>
<dbReference type="PRINTS" id="PR01438">
    <property type="entry name" value="UNVRSLSTRESS"/>
</dbReference>
<dbReference type="EMBL" id="JBIACK010000001">
    <property type="protein sequence ID" value="MFE8699358.1"/>
    <property type="molecule type" value="Genomic_DNA"/>
</dbReference>
<keyword evidence="4" id="KW-1185">Reference proteome</keyword>
<dbReference type="PANTHER" id="PTHR31964">
    <property type="entry name" value="ADENINE NUCLEOTIDE ALPHA HYDROLASES-LIKE SUPERFAMILY PROTEIN"/>
    <property type="match status" value="1"/>
</dbReference>